<feature type="transmembrane region" description="Helical" evidence="1">
    <location>
        <begin position="7"/>
        <end position="27"/>
    </location>
</feature>
<dbReference type="STRING" id="863239.GCA_000213935_02736"/>
<evidence type="ECO:0000256" key="1">
    <source>
        <dbReference type="SAM" id="Phobius"/>
    </source>
</evidence>
<accession>A0A3D4T3G3</accession>
<gene>
    <name evidence="2" type="ORF">DIW82_10940</name>
</gene>
<reference evidence="2 3" key="1">
    <citation type="journal article" date="2018" name="Nat. Biotechnol.">
        <title>A standardized bacterial taxonomy based on genome phylogeny substantially revises the tree of life.</title>
        <authorList>
            <person name="Parks D.H."/>
            <person name="Chuvochina M."/>
            <person name="Waite D.W."/>
            <person name="Rinke C."/>
            <person name="Skarshewski A."/>
            <person name="Chaumeil P.A."/>
            <person name="Hugenholtz P."/>
        </authorList>
    </citation>
    <scope>NUCLEOTIDE SEQUENCE [LARGE SCALE GENOMIC DNA]</scope>
    <source>
        <strain evidence="2">UBA11247</strain>
    </source>
</reference>
<proteinExistence type="predicted"/>
<dbReference type="RefSeq" id="WP_273052548.1">
    <property type="nucleotide sequence ID" value="NZ_DAITTW010000125.1"/>
</dbReference>
<sequence length="61" mass="7227">MDRNVMVVTRWIRLAALIAFIILLLFLRSAIGYLFIVVCVAFLALTAWQLWKLYTDEKYME</sequence>
<dbReference type="AlphaFoldDB" id="A0A3D4T3G3"/>
<comment type="caution">
    <text evidence="2">The sequence shown here is derived from an EMBL/GenBank/DDBJ whole genome shotgun (WGS) entry which is preliminary data.</text>
</comment>
<protein>
    <submittedName>
        <fullName evidence="2">Uncharacterized protein</fullName>
    </submittedName>
</protein>
<evidence type="ECO:0000313" key="3">
    <source>
        <dbReference type="Proteomes" id="UP000261739"/>
    </source>
</evidence>
<name>A0A3D4T3G3_9CORY</name>
<keyword evidence="1" id="KW-1133">Transmembrane helix</keyword>
<dbReference type="EMBL" id="DQID01000280">
    <property type="protein sequence ID" value="HCT15270.1"/>
    <property type="molecule type" value="Genomic_DNA"/>
</dbReference>
<dbReference type="Proteomes" id="UP000261739">
    <property type="component" value="Unassembled WGS sequence"/>
</dbReference>
<keyword evidence="1" id="KW-0472">Membrane</keyword>
<evidence type="ECO:0000313" key="2">
    <source>
        <dbReference type="EMBL" id="HCT15270.1"/>
    </source>
</evidence>
<feature type="transmembrane region" description="Helical" evidence="1">
    <location>
        <begin position="33"/>
        <end position="51"/>
    </location>
</feature>
<organism evidence="2 3">
    <name type="scientific">Corynebacterium nuruki</name>
    <dbReference type="NCBI Taxonomy" id="1032851"/>
    <lineage>
        <taxon>Bacteria</taxon>
        <taxon>Bacillati</taxon>
        <taxon>Actinomycetota</taxon>
        <taxon>Actinomycetes</taxon>
        <taxon>Mycobacteriales</taxon>
        <taxon>Corynebacteriaceae</taxon>
        <taxon>Corynebacterium</taxon>
    </lineage>
</organism>
<keyword evidence="1" id="KW-0812">Transmembrane</keyword>